<evidence type="ECO:0000313" key="11">
    <source>
        <dbReference type="Proteomes" id="UP001479290"/>
    </source>
</evidence>
<comment type="caution">
    <text evidence="10">The sequence shown here is derived from an EMBL/GenBank/DDBJ whole genome shotgun (WGS) entry which is preliminary data.</text>
</comment>
<evidence type="ECO:0000256" key="6">
    <source>
        <dbReference type="PROSITE-ProRule" id="PRU00500"/>
    </source>
</evidence>
<dbReference type="GO" id="GO:0006886">
    <property type="term" value="P:intracellular protein transport"/>
    <property type="evidence" value="ECO:0007669"/>
    <property type="project" value="InterPro"/>
</dbReference>
<feature type="compositionally biased region" description="Polar residues" evidence="7">
    <location>
        <begin position="15"/>
        <end position="26"/>
    </location>
</feature>
<feature type="transmembrane region" description="Helical" evidence="8">
    <location>
        <begin position="35"/>
        <end position="57"/>
    </location>
</feature>
<keyword evidence="3" id="KW-0677">Repeat</keyword>
<dbReference type="PIRSF" id="PIRSF001992">
    <property type="entry name" value="CD74_antigen"/>
    <property type="match status" value="1"/>
</dbReference>
<evidence type="ECO:0000313" key="10">
    <source>
        <dbReference type="EMBL" id="KAK9955645.1"/>
    </source>
</evidence>
<evidence type="ECO:0000256" key="8">
    <source>
        <dbReference type="SAM" id="Phobius"/>
    </source>
</evidence>
<dbReference type="Pfam" id="PF00086">
    <property type="entry name" value="Thyroglobulin_1"/>
    <property type="match status" value="1"/>
</dbReference>
<evidence type="ECO:0000256" key="1">
    <source>
        <dbReference type="ARBA" id="ARBA00004613"/>
    </source>
</evidence>
<evidence type="ECO:0000256" key="7">
    <source>
        <dbReference type="SAM" id="MobiDB-lite"/>
    </source>
</evidence>
<dbReference type="GO" id="GO:0006955">
    <property type="term" value="P:immune response"/>
    <property type="evidence" value="ECO:0007669"/>
    <property type="project" value="InterPro"/>
</dbReference>
<keyword evidence="8" id="KW-0472">Membrane</keyword>
<dbReference type="Pfam" id="PF09307">
    <property type="entry name" value="MHC2-interact"/>
    <property type="match status" value="1"/>
</dbReference>
<evidence type="ECO:0000256" key="4">
    <source>
        <dbReference type="ARBA" id="ARBA00023157"/>
    </source>
</evidence>
<feature type="domain" description="Thyroglobulin type-1" evidence="9">
    <location>
        <begin position="123"/>
        <end position="184"/>
    </location>
</feature>
<gene>
    <name evidence="10" type="ORF">ABG768_015506</name>
</gene>
<dbReference type="SUPFAM" id="SSF57610">
    <property type="entry name" value="Thyroglobulin type-1 domain"/>
    <property type="match status" value="1"/>
</dbReference>
<dbReference type="InterPro" id="IPR043530">
    <property type="entry name" value="CD74_antigen"/>
</dbReference>
<dbReference type="InterPro" id="IPR000716">
    <property type="entry name" value="Thyroglobulin_1"/>
</dbReference>
<sequence length="204" mass="22427">MSTEGNDGPLIRAPSEQSSINTGPQGRSNNQALKVAGITLLAGILIAGQAFTAYMAYSQKDQLNTLERRNDRLHELSRKFAMRSGAPMKMHLPMSSLALTLEEEPKEKKDSPSSSPKPEPSVLTQCQKEAAGEAKSLLPSFRPRCDDNGNYLAQQCWDKTDYCWCVDKNGVEIPDSLTEGPAQCWALNSDKKMVMEPLVGTDHQ</sequence>
<accession>A0AAW1Z6J2</accession>
<dbReference type="PROSITE" id="PS00484">
    <property type="entry name" value="THYROGLOBULIN_1_1"/>
    <property type="match status" value="1"/>
</dbReference>
<dbReference type="GO" id="GO:0016020">
    <property type="term" value="C:membrane"/>
    <property type="evidence" value="ECO:0007669"/>
    <property type="project" value="InterPro"/>
</dbReference>
<dbReference type="AlphaFoldDB" id="A0AAW1Z6J2"/>
<dbReference type="InterPro" id="IPR051950">
    <property type="entry name" value="Dev_reg/Prot_inhib"/>
</dbReference>
<keyword evidence="4 5" id="KW-1015">Disulfide bond</keyword>
<dbReference type="GO" id="GO:0035718">
    <property type="term" value="F:macrophage migration inhibitory factor binding"/>
    <property type="evidence" value="ECO:0007669"/>
    <property type="project" value="InterPro"/>
</dbReference>
<dbReference type="EMBL" id="JAWDJR010000021">
    <property type="protein sequence ID" value="KAK9955645.1"/>
    <property type="molecule type" value="Genomic_DNA"/>
</dbReference>
<organism evidence="10 11">
    <name type="scientific">Culter alburnus</name>
    <name type="common">Topmouth culter</name>
    <dbReference type="NCBI Taxonomy" id="194366"/>
    <lineage>
        <taxon>Eukaryota</taxon>
        <taxon>Metazoa</taxon>
        <taxon>Chordata</taxon>
        <taxon>Craniata</taxon>
        <taxon>Vertebrata</taxon>
        <taxon>Euteleostomi</taxon>
        <taxon>Actinopterygii</taxon>
        <taxon>Neopterygii</taxon>
        <taxon>Teleostei</taxon>
        <taxon>Ostariophysi</taxon>
        <taxon>Cypriniformes</taxon>
        <taxon>Xenocyprididae</taxon>
        <taxon>Xenocypridinae</taxon>
        <taxon>Culter</taxon>
    </lineage>
</organism>
<dbReference type="GO" id="GO:0042289">
    <property type="term" value="F:MHC class II protein binding"/>
    <property type="evidence" value="ECO:0007669"/>
    <property type="project" value="InterPro"/>
</dbReference>
<reference evidence="10 11" key="1">
    <citation type="submission" date="2024-05" db="EMBL/GenBank/DDBJ databases">
        <title>A high-quality chromosomal-level genome assembly of Topmouth culter (Culter alburnus).</title>
        <authorList>
            <person name="Zhao H."/>
        </authorList>
    </citation>
    <scope>NUCLEOTIDE SEQUENCE [LARGE SCALE GENOMIC DNA]</scope>
    <source>
        <strain evidence="10">CATC2023</strain>
        <tissue evidence="10">Muscle</tissue>
    </source>
</reference>
<comment type="caution">
    <text evidence="6">Lacks conserved residue(s) required for the propagation of feature annotation.</text>
</comment>
<keyword evidence="2" id="KW-0964">Secreted</keyword>
<keyword evidence="8" id="KW-1133">Transmembrane helix</keyword>
<feature type="region of interest" description="Disordered" evidence="7">
    <location>
        <begin position="102"/>
        <end position="121"/>
    </location>
</feature>
<dbReference type="PROSITE" id="PS51162">
    <property type="entry name" value="THYROGLOBULIN_1_2"/>
    <property type="match status" value="1"/>
</dbReference>
<dbReference type="PANTHER" id="PTHR12352:SF3">
    <property type="entry name" value="NIDOGEN-2"/>
    <property type="match status" value="1"/>
</dbReference>
<evidence type="ECO:0000256" key="2">
    <source>
        <dbReference type="ARBA" id="ARBA00022525"/>
    </source>
</evidence>
<dbReference type="InterPro" id="IPR036857">
    <property type="entry name" value="Thyroglobulin_1_sf"/>
</dbReference>
<dbReference type="GO" id="GO:0019882">
    <property type="term" value="P:antigen processing and presentation"/>
    <property type="evidence" value="ECO:0007669"/>
    <property type="project" value="InterPro"/>
</dbReference>
<dbReference type="PANTHER" id="PTHR12352">
    <property type="entry name" value="SECRETED MODULAR CALCIUM-BINDING PROTEIN"/>
    <property type="match status" value="1"/>
</dbReference>
<dbReference type="Gene3D" id="4.10.800.10">
    <property type="entry name" value="Thyroglobulin type-1"/>
    <property type="match status" value="1"/>
</dbReference>
<evidence type="ECO:0000256" key="5">
    <source>
        <dbReference type="PIRSR" id="PIRSR001992-1"/>
    </source>
</evidence>
<dbReference type="SMART" id="SM00211">
    <property type="entry name" value="TY"/>
    <property type="match status" value="1"/>
</dbReference>
<comment type="subcellular location">
    <subcellularLocation>
        <location evidence="1">Secreted</location>
    </subcellularLocation>
</comment>
<dbReference type="InterPro" id="IPR015386">
    <property type="entry name" value="MHC_II-assoc_invar/CLIP_MHC-bd"/>
</dbReference>
<protein>
    <recommendedName>
        <fullName evidence="9">Thyroglobulin type-1 domain-containing protein</fullName>
    </recommendedName>
</protein>
<feature type="disulfide bond" evidence="5 6">
    <location>
        <begin position="126"/>
        <end position="145"/>
    </location>
</feature>
<dbReference type="CDD" id="cd00191">
    <property type="entry name" value="TY"/>
    <property type="match status" value="1"/>
</dbReference>
<keyword evidence="8" id="KW-0812">Transmembrane</keyword>
<proteinExistence type="predicted"/>
<feature type="disulfide bond" evidence="5 6">
    <location>
        <begin position="156"/>
        <end position="163"/>
    </location>
</feature>
<name>A0AAW1Z6J2_CULAL</name>
<feature type="region of interest" description="Disordered" evidence="7">
    <location>
        <begin position="1"/>
        <end position="26"/>
    </location>
</feature>
<feature type="disulfide bond" evidence="5">
    <location>
        <begin position="165"/>
        <end position="184"/>
    </location>
</feature>
<evidence type="ECO:0000256" key="3">
    <source>
        <dbReference type="ARBA" id="ARBA00022737"/>
    </source>
</evidence>
<dbReference type="Proteomes" id="UP001479290">
    <property type="component" value="Unassembled WGS sequence"/>
</dbReference>
<evidence type="ECO:0000259" key="9">
    <source>
        <dbReference type="PROSITE" id="PS51162"/>
    </source>
</evidence>
<dbReference type="GO" id="GO:0005615">
    <property type="term" value="C:extracellular space"/>
    <property type="evidence" value="ECO:0007669"/>
    <property type="project" value="TreeGrafter"/>
</dbReference>
<keyword evidence="11" id="KW-1185">Reference proteome</keyword>